<feature type="region of interest" description="Disordered" evidence="4">
    <location>
        <begin position="1393"/>
        <end position="1467"/>
    </location>
</feature>
<feature type="compositionally biased region" description="Basic and acidic residues" evidence="4">
    <location>
        <begin position="2415"/>
        <end position="2427"/>
    </location>
</feature>
<keyword evidence="3" id="KW-0802">TPR repeat</keyword>
<feature type="compositionally biased region" description="Polar residues" evidence="4">
    <location>
        <begin position="373"/>
        <end position="389"/>
    </location>
</feature>
<evidence type="ECO:0000256" key="1">
    <source>
        <dbReference type="ARBA" id="ARBA00004123"/>
    </source>
</evidence>
<dbReference type="SMART" id="SM00028">
    <property type="entry name" value="TPR"/>
    <property type="match status" value="6"/>
</dbReference>
<dbReference type="Gene3D" id="1.25.40.10">
    <property type="entry name" value="Tetratricopeptide repeat domain"/>
    <property type="match status" value="2"/>
</dbReference>
<feature type="compositionally biased region" description="Basic residues" evidence="4">
    <location>
        <begin position="402"/>
        <end position="412"/>
    </location>
</feature>
<name>A0A9Q1HKW7_HOLLE</name>
<keyword evidence="6" id="KW-1185">Reference proteome</keyword>
<protein>
    <submittedName>
        <fullName evidence="5">Calcineurin-binding protein cabin-1</fullName>
    </submittedName>
</protein>
<dbReference type="Proteomes" id="UP001152320">
    <property type="component" value="Chromosome 1"/>
</dbReference>
<feature type="region of interest" description="Disordered" evidence="4">
    <location>
        <begin position="307"/>
        <end position="330"/>
    </location>
</feature>
<keyword evidence="2" id="KW-0539">Nucleus</keyword>
<accession>A0A9Q1HKW7</accession>
<dbReference type="EMBL" id="JAIZAY010000001">
    <property type="protein sequence ID" value="KAJ8048883.1"/>
    <property type="molecule type" value="Genomic_DNA"/>
</dbReference>
<feature type="region of interest" description="Disordered" evidence="4">
    <location>
        <begin position="361"/>
        <end position="436"/>
    </location>
</feature>
<dbReference type="OrthoDB" id="77564at2759"/>
<evidence type="ECO:0000313" key="6">
    <source>
        <dbReference type="Proteomes" id="UP001152320"/>
    </source>
</evidence>
<feature type="compositionally biased region" description="Basic and acidic residues" evidence="4">
    <location>
        <begin position="2441"/>
        <end position="2451"/>
    </location>
</feature>
<dbReference type="PROSITE" id="PS50005">
    <property type="entry name" value="TPR"/>
    <property type="match status" value="1"/>
</dbReference>
<feature type="compositionally biased region" description="Polar residues" evidence="4">
    <location>
        <begin position="1711"/>
        <end position="1725"/>
    </location>
</feature>
<proteinExistence type="predicted"/>
<feature type="compositionally biased region" description="Acidic residues" evidence="4">
    <location>
        <begin position="11"/>
        <end position="21"/>
    </location>
</feature>
<evidence type="ECO:0000313" key="5">
    <source>
        <dbReference type="EMBL" id="KAJ8048883.1"/>
    </source>
</evidence>
<feature type="compositionally biased region" description="Basic and acidic residues" evidence="4">
    <location>
        <begin position="2175"/>
        <end position="2189"/>
    </location>
</feature>
<dbReference type="InterPro" id="IPR019734">
    <property type="entry name" value="TPR_rpt"/>
</dbReference>
<dbReference type="PANTHER" id="PTHR15502:SF7">
    <property type="entry name" value="CALCINEURIN-BINDING PROTEIN CABIN-1"/>
    <property type="match status" value="1"/>
</dbReference>
<feature type="compositionally biased region" description="Basic and acidic residues" evidence="4">
    <location>
        <begin position="2091"/>
        <end position="2104"/>
    </location>
</feature>
<evidence type="ECO:0000256" key="4">
    <source>
        <dbReference type="SAM" id="MobiDB-lite"/>
    </source>
</evidence>
<gene>
    <name evidence="5" type="ORF">HOLleu_01382</name>
</gene>
<feature type="compositionally biased region" description="Basic and acidic residues" evidence="4">
    <location>
        <begin position="2042"/>
        <end position="2053"/>
    </location>
</feature>
<dbReference type="InterPro" id="IPR011990">
    <property type="entry name" value="TPR-like_helical_dom_sf"/>
</dbReference>
<reference evidence="5" key="1">
    <citation type="submission" date="2021-10" db="EMBL/GenBank/DDBJ databases">
        <title>Tropical sea cucumber genome reveals ecological adaptation and Cuvierian tubules defense mechanism.</title>
        <authorList>
            <person name="Chen T."/>
        </authorList>
    </citation>
    <scope>NUCLEOTIDE SEQUENCE</scope>
    <source>
        <strain evidence="5">Nanhai2018</strain>
        <tissue evidence="5">Muscle</tissue>
    </source>
</reference>
<feature type="region of interest" description="Disordered" evidence="4">
    <location>
        <begin position="1831"/>
        <end position="1850"/>
    </location>
</feature>
<feature type="region of interest" description="Disordered" evidence="4">
    <location>
        <begin position="1"/>
        <end position="27"/>
    </location>
</feature>
<dbReference type="SUPFAM" id="SSF48452">
    <property type="entry name" value="TPR-like"/>
    <property type="match status" value="2"/>
</dbReference>
<dbReference type="InterPro" id="IPR033053">
    <property type="entry name" value="Hir3/CABIN1"/>
</dbReference>
<feature type="region of interest" description="Disordered" evidence="4">
    <location>
        <begin position="2404"/>
        <end position="2451"/>
    </location>
</feature>
<sequence>MISISALTEFSSDEDSDDEPLAEATKEAKESEAFALYNQALHEQRSTNYKQAENLYHRLLQSRFLSEVEAPEEDNEPLVDPAAILKYSAYKNLGNLALQRGDKKQAAEYLLEAVNLDSTDVSLWFKIGQVAVQLIHLPLANISFREGLRCNPNHWPCLDNVITVLYAISDYSSCLLYISKILEKDSKHIKAHAFKTQIFKEDAYLRKQAYGIFRNCSDSVHDFRVKKQDIEKYVNEALKLRDERRKLAETPPLPVLKFQSPFKEFKWRHLGEQLIQLYDYINSCDPPITVGCRVDLAPCWQKETDSVDSLRKDSGATENNAFNSSGESSVLQKVISTDRPQGFGESRTDGAVSAMETDEMMDRHSGGEGGIVGTSNRGLMTSSDSQVHTDVSGAEMEEIHEKSRKSHKKKRGPASDPAPGKRRSARVRNTEKKKEVTESINYQELLQRFLPSTLLQSNLEEPADIFESPSAQPQRQLASARDLPDLPVTCDLADTEAQDVEEFLQKNEINSGVISLMRKYVFSLSKQFHRDWPRKLSSVYIEVYRRFRKHITTPALFFQDQSDQYKRDLGVATLVYMELAVDKWRHSKPHEKCLGKFFQQDMVYVEDLSVMEVLMKELWPQFPVRVYWMKAHNFVSEGKTSEAVNAYDVCCQLLDTFYLSEKVIHLPNIHQDKIITKDIVEAKKDSLRRTQSQEEILKLFEGGHYERVVDILRPVVDSPRMDDDDGEQFKQKLMLVEALLKVKDYKNMVTCLYKILKEYWEEMQGLEDFQTRTSRMNQVDKFFELFVRALSETSAFLRDVYQSVIVQLTHLIIDMIAWTMEHFDAPGEMMTPPPPPTVLHWAILFHIIKSEEDKLEEKKIPVSMETDSLSPNQRGDSPVPMLPSSIMLLDTAHEYLGRKSWCCNSTGTLLKLSVKVLMTELENIPEDQTHPFAEDIQQSLEQCFYCLYGHPHKRAKAKHLQDHGVEEVPLTWEYGKCMFAYFKPKMLPEFDGYKTSSMSGDLENLFLRITKVIPLDHRPEDSIEKIQAYIDGVSDEVPTLPSKAYPSSLVVTEIFYLLADYYFKNKEFGKANKFYIHDICFCPNRLDSWAGLALAKSGRLELKLNSCDAKAEGGVYKQGMGSLRCFHRALEIDQSNHSLWIEYGSFAYILQSHASRQLKQQEQIQLSDESVEGLKIKQAEMLTLSEECFRKVSEMGGDEEGEEWLIHYMLGKISEKRREVKTALEHYLEAMDHLHGDGAKFPKKISYHNPPDLALESLEMYFRIHAAVLKTLEREQSSMEAIDFSALEEILRKAGQKPFVKRQEKKLSEISSEHSTDVEPDVLKLHPPPLIPTSRSNSPRYFMTPQDHDYIGRLYRRSQCSSQEDTPVDTASESDIFSGDESAITMETDLPQVSLPESQPSIPVSTNQESADLPERVSESEGLEKMAEANLGPARSGDTPVGEEDEKAGTVAPSSEDKEEAREAGKEGVTDIEIAFERLVEHSIRAMHLCLQRFPQHYKSLYRIAHWHLTSESQKNLQWCRDLLLGNVLPWQQMPHMPAPALFGEHSKTKNIFQGIWRIPIADIDRSGSFSWHMYRSVTLLIDVLEAMKDEAMLLQLATKLARTPEQGKKFLRDSDRPHLATRAYQTCHKLLSEKASDAASLDADGQLNLLMKIWQTTSLGQQLHLPTEGDIANKSLVEAFMALKGGNIEDEPSPLEQAVRFCQHQANLSKLPQTPVQSDTTKLGKSSFFGSPVRGQISPGPGRSAEKVQPTPLTDRVQQKLSAAPQGPPLDPEKSPPVQLGSSFLVRSLLAPEPDTKRATLGSKLAAGLKILQESSSSAGSYVTSKNLSAQDGKHLSSGSGASYPQLPARTTGEFRNEQEFGLPLKDTTPEKGSSIPSKVLGTETTDRALNDADKKKVGTPNLLAPGDGPPPSTTRTEGPEEKTTSDKAYVPGEMFSSTSELFNKEGAPTLETLPSKPTPDLATHLDSLLQKVRAGISDANKSRWKKAFIGRDLSEKKLGKHLSRDSQKVKSNSEKGQEGPKMTGWKEKALSSSLVSLYRGMEKKSGAERGGNKSQSSDSWRKPVNPTTAEPSKKRPMTYSEILSSINRRRSDISGKGKDSQKKKVFTAWKSQLPVSSQEAGTSSNYAMEKKLKFSGVSSASSGTVKYVSVPMRGDPRGDRSNMQKLTAGVQEKASRGSKEIKRGKVKDVDEVPLSQLRRYSPTEMVAKAEASAPKKGIKRDSQGSPSDNIPLSRLVKPGENSLLNVKTDPRGAHSGSPPVKIWKGEGSQTKVTKRIYEPKESPGFFIPGDIFDDSGDSCSQRDIFDENNSSLENIPLSNLQRSLDGQPIEENIPLSNLQRSLDRAPVEENIPLSNLQKSLDRQPIEENMPLSNLQRSLDRPPIEENMPLSDLQRSLDRPPIEENMSLSNLQRSLDRPPIKEDMRSFGDTSDDAQTQGEGLHEAVHLGDA</sequence>
<feature type="compositionally biased region" description="Basic and acidic residues" evidence="4">
    <location>
        <begin position="1997"/>
        <end position="2031"/>
    </location>
</feature>
<feature type="region of interest" description="Disordered" evidence="4">
    <location>
        <begin position="1307"/>
        <end position="1343"/>
    </location>
</feature>
<feature type="compositionally biased region" description="Basic and acidic residues" evidence="4">
    <location>
        <begin position="1307"/>
        <end position="1324"/>
    </location>
</feature>
<comment type="subcellular location">
    <subcellularLocation>
        <location evidence="1">Nucleus</location>
    </subcellularLocation>
</comment>
<dbReference type="GO" id="GO:0006325">
    <property type="term" value="P:chromatin organization"/>
    <property type="evidence" value="ECO:0007669"/>
    <property type="project" value="InterPro"/>
</dbReference>
<dbReference type="PANTHER" id="PTHR15502">
    <property type="entry name" value="CALCINEURIN-BINDING PROTEIN CABIN 1-RELATED"/>
    <property type="match status" value="1"/>
</dbReference>
<evidence type="ECO:0000256" key="2">
    <source>
        <dbReference type="ARBA" id="ARBA00023242"/>
    </source>
</evidence>
<feature type="compositionally biased region" description="Basic and acidic residues" evidence="4">
    <location>
        <begin position="1413"/>
        <end position="1427"/>
    </location>
</feature>
<feature type="region of interest" description="Disordered" evidence="4">
    <location>
        <begin position="1997"/>
        <end position="2107"/>
    </location>
</feature>
<feature type="region of interest" description="Disordered" evidence="4">
    <location>
        <begin position="2205"/>
        <end position="2266"/>
    </location>
</feature>
<feature type="compositionally biased region" description="Polar residues" evidence="4">
    <location>
        <begin position="1395"/>
        <end position="1410"/>
    </location>
</feature>
<feature type="region of interest" description="Disordered" evidence="4">
    <location>
        <begin position="2150"/>
        <end position="2189"/>
    </location>
</feature>
<comment type="caution">
    <text evidence="5">The sequence shown here is derived from an EMBL/GenBank/DDBJ whole genome shotgun (WGS) entry which is preliminary data.</text>
</comment>
<feature type="compositionally biased region" description="Basic and acidic residues" evidence="4">
    <location>
        <begin position="1886"/>
        <end position="1898"/>
    </location>
</feature>
<feature type="repeat" description="TPR" evidence="3">
    <location>
        <begin position="87"/>
        <end position="120"/>
    </location>
</feature>
<dbReference type="GO" id="GO:0031491">
    <property type="term" value="F:nucleosome binding"/>
    <property type="evidence" value="ECO:0007669"/>
    <property type="project" value="TreeGrafter"/>
</dbReference>
<evidence type="ECO:0000256" key="3">
    <source>
        <dbReference type="PROSITE-ProRule" id="PRU00339"/>
    </source>
</evidence>
<feature type="region of interest" description="Disordered" evidence="4">
    <location>
        <begin position="1862"/>
        <end position="1934"/>
    </location>
</feature>
<dbReference type="GO" id="GO:0005634">
    <property type="term" value="C:nucleus"/>
    <property type="evidence" value="ECO:0007669"/>
    <property type="project" value="UniProtKB-SubCell"/>
</dbReference>
<feature type="compositionally biased region" description="Polar residues" evidence="4">
    <location>
        <begin position="316"/>
        <end position="330"/>
    </location>
</feature>
<organism evidence="5 6">
    <name type="scientific">Holothuria leucospilota</name>
    <name type="common">Black long sea cucumber</name>
    <name type="synonym">Mertensiothuria leucospilota</name>
    <dbReference type="NCBI Taxonomy" id="206669"/>
    <lineage>
        <taxon>Eukaryota</taxon>
        <taxon>Metazoa</taxon>
        <taxon>Echinodermata</taxon>
        <taxon>Eleutherozoa</taxon>
        <taxon>Echinozoa</taxon>
        <taxon>Holothuroidea</taxon>
        <taxon>Aspidochirotacea</taxon>
        <taxon>Aspidochirotida</taxon>
        <taxon>Holothuriidae</taxon>
        <taxon>Holothuria</taxon>
    </lineage>
</organism>
<feature type="compositionally biased region" description="Basic and acidic residues" evidence="4">
    <location>
        <begin position="1455"/>
        <end position="1467"/>
    </location>
</feature>
<feature type="region of interest" description="Disordered" evidence="4">
    <location>
        <begin position="1711"/>
        <end position="1780"/>
    </location>
</feature>